<proteinExistence type="predicted"/>
<reference evidence="23" key="1">
    <citation type="journal article" date="2017" name="Genome Biol.">
        <title>Comparative genomics reveals high biological diversity and specific adaptations in the industrially and medically important fungal genus Aspergillus.</title>
        <authorList>
            <person name="de Vries R.P."/>
            <person name="Riley R."/>
            <person name="Wiebenga A."/>
            <person name="Aguilar-Osorio G."/>
            <person name="Amillis S."/>
            <person name="Uchima C.A."/>
            <person name="Anderluh G."/>
            <person name="Asadollahi M."/>
            <person name="Askin M."/>
            <person name="Barry K."/>
            <person name="Battaglia E."/>
            <person name="Bayram O."/>
            <person name="Benocci T."/>
            <person name="Braus-Stromeyer S.A."/>
            <person name="Caldana C."/>
            <person name="Canovas D."/>
            <person name="Cerqueira G.C."/>
            <person name="Chen F."/>
            <person name="Chen W."/>
            <person name="Choi C."/>
            <person name="Clum A."/>
            <person name="Dos Santos R.A."/>
            <person name="Damasio A.R."/>
            <person name="Diallinas G."/>
            <person name="Emri T."/>
            <person name="Fekete E."/>
            <person name="Flipphi M."/>
            <person name="Freyberg S."/>
            <person name="Gallo A."/>
            <person name="Gournas C."/>
            <person name="Habgood R."/>
            <person name="Hainaut M."/>
            <person name="Harispe M.L."/>
            <person name="Henrissat B."/>
            <person name="Hilden K.S."/>
            <person name="Hope R."/>
            <person name="Hossain A."/>
            <person name="Karabika E."/>
            <person name="Karaffa L."/>
            <person name="Karanyi Z."/>
            <person name="Krasevec N."/>
            <person name="Kuo A."/>
            <person name="Kusch H."/>
            <person name="LaButti K."/>
            <person name="Lagendijk E.L."/>
            <person name="Lapidus A."/>
            <person name="Levasseur A."/>
            <person name="Lindquist E."/>
            <person name="Lipzen A."/>
            <person name="Logrieco A.F."/>
            <person name="MacCabe A."/>
            <person name="Maekelae M.R."/>
            <person name="Malavazi I."/>
            <person name="Melin P."/>
            <person name="Meyer V."/>
            <person name="Mielnichuk N."/>
            <person name="Miskei M."/>
            <person name="Molnar A.P."/>
            <person name="Mule G."/>
            <person name="Ngan C.Y."/>
            <person name="Orejas M."/>
            <person name="Orosz E."/>
            <person name="Ouedraogo J.P."/>
            <person name="Overkamp K.M."/>
            <person name="Park H.-S."/>
            <person name="Perrone G."/>
            <person name="Piumi F."/>
            <person name="Punt P.J."/>
            <person name="Ram A.F."/>
            <person name="Ramon A."/>
            <person name="Rauscher S."/>
            <person name="Record E."/>
            <person name="Riano-Pachon D.M."/>
            <person name="Robert V."/>
            <person name="Roehrig J."/>
            <person name="Ruller R."/>
            <person name="Salamov A."/>
            <person name="Salih N.S."/>
            <person name="Samson R.A."/>
            <person name="Sandor E."/>
            <person name="Sanguinetti M."/>
            <person name="Schuetze T."/>
            <person name="Sepcic K."/>
            <person name="Shelest E."/>
            <person name="Sherlock G."/>
            <person name="Sophianopoulou V."/>
            <person name="Squina F.M."/>
            <person name="Sun H."/>
            <person name="Susca A."/>
            <person name="Todd R.B."/>
            <person name="Tsang A."/>
            <person name="Unkles S.E."/>
            <person name="van de Wiele N."/>
            <person name="van Rossen-Uffink D."/>
            <person name="Oliveira J.V."/>
            <person name="Vesth T.C."/>
            <person name="Visser J."/>
            <person name="Yu J.-H."/>
            <person name="Zhou M."/>
            <person name="Andersen M.R."/>
            <person name="Archer D.B."/>
            <person name="Baker S.E."/>
            <person name="Benoit I."/>
            <person name="Brakhage A.A."/>
            <person name="Braus G.H."/>
            <person name="Fischer R."/>
            <person name="Frisvad J.C."/>
            <person name="Goldman G.H."/>
            <person name="Houbraken J."/>
            <person name="Oakley B."/>
            <person name="Pocsi I."/>
            <person name="Scazzocchio C."/>
            <person name="Seiboth B."/>
            <person name="vanKuyk P.A."/>
            <person name="Wortman J."/>
            <person name="Dyer P.S."/>
            <person name="Grigoriev I.V."/>
        </authorList>
    </citation>
    <scope>NUCLEOTIDE SEQUENCE [LARGE SCALE GENOMIC DNA]</scope>
    <source>
        <strain evidence="23">CBS 593.65</strain>
    </source>
</reference>
<protein>
    <recommendedName>
        <fullName evidence="4">Mitochondrial intermembrane space import and assembly protein 40</fullName>
    </recommendedName>
    <alternativeName>
        <fullName evidence="19">Mitochondrial import inner membrane translocase TIM40</fullName>
    </alternativeName>
</protein>
<keyword evidence="12" id="KW-0560">Oxidoreductase</keyword>
<evidence type="ECO:0000256" key="13">
    <source>
        <dbReference type="ARBA" id="ARBA00023010"/>
    </source>
</evidence>
<gene>
    <name evidence="22" type="ORF">ASPSYDRAFT_159682</name>
</gene>
<evidence type="ECO:0000256" key="10">
    <source>
        <dbReference type="ARBA" id="ARBA00022968"/>
    </source>
</evidence>
<feature type="region of interest" description="Disordered" evidence="20">
    <location>
        <begin position="203"/>
        <end position="280"/>
    </location>
</feature>
<dbReference type="PANTHER" id="PTHR21622">
    <property type="entry name" value="COILED-COIL-HELIX-COILED-COIL-HELIX DOMAIN CONTAINING 4"/>
    <property type="match status" value="1"/>
</dbReference>
<evidence type="ECO:0000256" key="7">
    <source>
        <dbReference type="ARBA" id="ARBA00022792"/>
    </source>
</evidence>
<comment type="subcellular location">
    <subcellularLocation>
        <location evidence="3">Mitochondrion inner membrane</location>
        <topology evidence="3">Single-pass type II membrane protein</topology>
        <orientation evidence="3">Intermembrane side</orientation>
    </subcellularLocation>
</comment>
<dbReference type="PANTHER" id="PTHR21622:SF0">
    <property type="entry name" value="COILED-COIL-HELIX-COILED-COIL-HELIX DOMAIN CONTAINING 4"/>
    <property type="match status" value="1"/>
</dbReference>
<evidence type="ECO:0000256" key="3">
    <source>
        <dbReference type="ARBA" id="ARBA00004164"/>
    </source>
</evidence>
<feature type="region of interest" description="Disordered" evidence="20">
    <location>
        <begin position="66"/>
        <end position="140"/>
    </location>
</feature>
<dbReference type="GO" id="GO:0045041">
    <property type="term" value="P:protein import into mitochondrial intermembrane space"/>
    <property type="evidence" value="ECO:0007669"/>
    <property type="project" value="InterPro"/>
</dbReference>
<evidence type="ECO:0000256" key="20">
    <source>
        <dbReference type="SAM" id="MobiDB-lite"/>
    </source>
</evidence>
<evidence type="ECO:0000256" key="2">
    <source>
        <dbReference type="ARBA" id="ARBA00001973"/>
    </source>
</evidence>
<keyword evidence="16" id="KW-1015">Disulfide bond</keyword>
<keyword evidence="11" id="KW-1133">Transmembrane helix</keyword>
<dbReference type="RefSeq" id="XP_040698949.1">
    <property type="nucleotide sequence ID" value="XM_040842848.1"/>
</dbReference>
<accession>A0A1L9T780</accession>
<keyword evidence="23" id="KW-1185">Reference proteome</keyword>
<comment type="cofactor">
    <cofactor evidence="1">
        <name>Zn(2+)</name>
        <dbReference type="ChEBI" id="CHEBI:29105"/>
    </cofactor>
</comment>
<feature type="compositionally biased region" description="Low complexity" evidence="20">
    <location>
        <begin position="98"/>
        <end position="114"/>
    </location>
</feature>
<evidence type="ECO:0000256" key="19">
    <source>
        <dbReference type="ARBA" id="ARBA00033150"/>
    </source>
</evidence>
<dbReference type="STRING" id="1036612.A0A1L9T780"/>
<evidence type="ECO:0000256" key="11">
    <source>
        <dbReference type="ARBA" id="ARBA00022989"/>
    </source>
</evidence>
<dbReference type="Pfam" id="PF06747">
    <property type="entry name" value="CHCH"/>
    <property type="match status" value="1"/>
</dbReference>
<evidence type="ECO:0000256" key="17">
    <source>
        <dbReference type="ARBA" id="ARBA00023284"/>
    </source>
</evidence>
<evidence type="ECO:0000256" key="5">
    <source>
        <dbReference type="ARBA" id="ARBA00022448"/>
    </source>
</evidence>
<evidence type="ECO:0000256" key="6">
    <source>
        <dbReference type="ARBA" id="ARBA00022692"/>
    </source>
</evidence>
<comment type="cofactor">
    <cofactor evidence="2">
        <name>Cu(2+)</name>
        <dbReference type="ChEBI" id="CHEBI:29036"/>
    </cofactor>
</comment>
<organism evidence="22 23">
    <name type="scientific">Aspergillus sydowii CBS 593.65</name>
    <dbReference type="NCBI Taxonomy" id="1036612"/>
    <lineage>
        <taxon>Eukaryota</taxon>
        <taxon>Fungi</taxon>
        <taxon>Dikarya</taxon>
        <taxon>Ascomycota</taxon>
        <taxon>Pezizomycotina</taxon>
        <taxon>Eurotiomycetes</taxon>
        <taxon>Eurotiomycetidae</taxon>
        <taxon>Eurotiales</taxon>
        <taxon>Aspergillaceae</taxon>
        <taxon>Aspergillus</taxon>
        <taxon>Aspergillus subgen. Nidulantes</taxon>
    </lineage>
</organism>
<evidence type="ECO:0000256" key="9">
    <source>
        <dbReference type="ARBA" id="ARBA00022946"/>
    </source>
</evidence>
<keyword evidence="15" id="KW-0472">Membrane</keyword>
<feature type="domain" description="CHCH" evidence="21">
    <location>
        <begin position="159"/>
        <end position="195"/>
    </location>
</feature>
<keyword evidence="8" id="KW-0653">Protein transport</keyword>
<dbReference type="Proteomes" id="UP000184356">
    <property type="component" value="Unassembled WGS sequence"/>
</dbReference>
<dbReference type="InterPro" id="IPR039289">
    <property type="entry name" value="CHCHD4"/>
</dbReference>
<evidence type="ECO:0000256" key="12">
    <source>
        <dbReference type="ARBA" id="ARBA00023002"/>
    </source>
</evidence>
<evidence type="ECO:0000313" key="23">
    <source>
        <dbReference type="Proteomes" id="UP000184356"/>
    </source>
</evidence>
<dbReference type="GO" id="GO:0005743">
    <property type="term" value="C:mitochondrial inner membrane"/>
    <property type="evidence" value="ECO:0007669"/>
    <property type="project" value="UniProtKB-SubCell"/>
</dbReference>
<dbReference type="EMBL" id="KV878593">
    <property type="protein sequence ID" value="OJJ55143.1"/>
    <property type="molecule type" value="Genomic_DNA"/>
</dbReference>
<feature type="compositionally biased region" description="Basic and acidic residues" evidence="20">
    <location>
        <begin position="260"/>
        <end position="280"/>
    </location>
</feature>
<keyword evidence="6" id="KW-0812">Transmembrane</keyword>
<evidence type="ECO:0000256" key="18">
    <source>
        <dbReference type="ARBA" id="ARBA00024980"/>
    </source>
</evidence>
<keyword evidence="5" id="KW-0813">Transport</keyword>
<evidence type="ECO:0000313" key="22">
    <source>
        <dbReference type="EMBL" id="OJJ55143.1"/>
    </source>
</evidence>
<feature type="compositionally biased region" description="Basic and acidic residues" evidence="20">
    <location>
        <begin position="234"/>
        <end position="248"/>
    </location>
</feature>
<dbReference type="VEuPathDB" id="FungiDB:ASPSYDRAFT_159682"/>
<dbReference type="GO" id="GO:0005758">
    <property type="term" value="C:mitochondrial intermembrane space"/>
    <property type="evidence" value="ECO:0007669"/>
    <property type="project" value="TreeGrafter"/>
</dbReference>
<evidence type="ECO:0000256" key="1">
    <source>
        <dbReference type="ARBA" id="ARBA00001947"/>
    </source>
</evidence>
<evidence type="ECO:0000256" key="8">
    <source>
        <dbReference type="ARBA" id="ARBA00022927"/>
    </source>
</evidence>
<evidence type="ECO:0000256" key="14">
    <source>
        <dbReference type="ARBA" id="ARBA00023128"/>
    </source>
</evidence>
<sequence length="280" mass="30575">MFRPASRALLRAPVVARGPTRRFISTTPTGTKSRSWKNTFVRVGLAAGAIYYYNTSSVFAETPSLSFRSKSQPKPEDEKPLPTLDSVKPKSRNEEARSAPAQPATDAAAAAPAPTSDNNELKSAEELEQEASQEAAFNPDTGEINWDCPCLGGMAYGPCGEDFRAAFSCFVYSEEDPKGIDCIDKFKAMQDCFRQHPDVYGAELEDDDEPSAEPSAEPKAEQSLATQAEASATPDEKHEHAKQVRDQVKSAGEVAESDEVIPKAWHESEGEKKPEQQTEK</sequence>
<dbReference type="AlphaFoldDB" id="A0A1L9T780"/>
<keyword evidence="7" id="KW-0999">Mitochondrion inner membrane</keyword>
<keyword evidence="14" id="KW-0496">Mitochondrion</keyword>
<evidence type="ECO:0000256" key="4">
    <source>
        <dbReference type="ARBA" id="ARBA00013714"/>
    </source>
</evidence>
<name>A0A1L9T780_9EURO</name>
<dbReference type="PROSITE" id="PS51808">
    <property type="entry name" value="CHCH"/>
    <property type="match status" value="1"/>
</dbReference>
<dbReference type="Gene3D" id="1.10.287.2900">
    <property type="match status" value="1"/>
</dbReference>
<keyword evidence="10" id="KW-0735">Signal-anchor</keyword>
<keyword evidence="9" id="KW-0809">Transit peptide</keyword>
<dbReference type="GO" id="GO:0015035">
    <property type="term" value="F:protein-disulfide reductase activity"/>
    <property type="evidence" value="ECO:0007669"/>
    <property type="project" value="InterPro"/>
</dbReference>
<keyword evidence="13" id="KW-0811">Translocation</keyword>
<comment type="function">
    <text evidence="18">Required for the import and folding of small cysteine-containing proteins (small Tim) in the mitochondrial intermembrane space (IMS). Forms a redox cycle with ERV1 that involves a disulfide relay system. Precursor proteins to be imported into the IMS are translocated in their reduced form into the mitochondria. The oxidized form of MIA40 forms a transient intermolecular disulfide bridge with the reduced precursor protein, resulting in oxidation of the precursor protein that now contains an intramolecular disulfide bond and is able to undergo folding in the IMS.</text>
</comment>
<dbReference type="InterPro" id="IPR010625">
    <property type="entry name" value="CHCH"/>
</dbReference>
<evidence type="ECO:0000256" key="15">
    <source>
        <dbReference type="ARBA" id="ARBA00023136"/>
    </source>
</evidence>
<evidence type="ECO:0000256" key="16">
    <source>
        <dbReference type="ARBA" id="ARBA00023157"/>
    </source>
</evidence>
<dbReference type="FunFam" id="1.10.287.2900:FF:000002">
    <property type="entry name" value="Mitochondrial intermembrane space import and assembly protein"/>
    <property type="match status" value="1"/>
</dbReference>
<evidence type="ECO:0000259" key="21">
    <source>
        <dbReference type="Pfam" id="PF06747"/>
    </source>
</evidence>
<feature type="compositionally biased region" description="Basic and acidic residues" evidence="20">
    <location>
        <begin position="87"/>
        <end position="97"/>
    </location>
</feature>
<dbReference type="GeneID" id="63758921"/>
<dbReference type="OrthoDB" id="7481291at2759"/>
<keyword evidence="17" id="KW-0676">Redox-active center</keyword>